<protein>
    <submittedName>
        <fullName evidence="4">Hydrogenase expression/formation protein HypE</fullName>
    </submittedName>
</protein>
<proteinExistence type="inferred from homology"/>
<dbReference type="Pfam" id="PF02769">
    <property type="entry name" value="AIRS_C"/>
    <property type="match status" value="1"/>
</dbReference>
<dbReference type="InterPro" id="IPR036676">
    <property type="entry name" value="PurM-like_C_sf"/>
</dbReference>
<comment type="caution">
    <text evidence="4">The sequence shown here is derived from an EMBL/GenBank/DDBJ whole genome shotgun (WGS) entry which is preliminary data.</text>
</comment>
<accession>A0ABR7T3G4</accession>
<feature type="domain" description="PurM-like C-terminal" evidence="3">
    <location>
        <begin position="173"/>
        <end position="323"/>
    </location>
</feature>
<keyword evidence="5" id="KW-1185">Reference proteome</keyword>
<dbReference type="Gene3D" id="3.90.650.10">
    <property type="entry name" value="PurM-like C-terminal domain"/>
    <property type="match status" value="1"/>
</dbReference>
<dbReference type="InterPro" id="IPR036921">
    <property type="entry name" value="PurM-like_N_sf"/>
</dbReference>
<dbReference type="Gene3D" id="3.30.1330.10">
    <property type="entry name" value="PurM-like, N-terminal domain"/>
    <property type="match status" value="1"/>
</dbReference>
<dbReference type="EMBL" id="JACVHF010000007">
    <property type="protein sequence ID" value="MBC9784657.1"/>
    <property type="molecule type" value="Genomic_DNA"/>
</dbReference>
<dbReference type="PIRSF" id="PIRSF005644">
    <property type="entry name" value="Hdrgns_mtr_HypE"/>
    <property type="match status" value="1"/>
</dbReference>
<dbReference type="Proteomes" id="UP000617402">
    <property type="component" value="Unassembled WGS sequence"/>
</dbReference>
<sequence>MNESCERGRIMADKRIMLAHGDGGALTHRLVQELFLRHFPHPTLHGLTDGALLPQPNGPMVMSTDSFVVNPIFFPGGDIGKLAVAGTVNDLAVSGARPLYLSVGFILEEGLPINELEQVVHSLAQAAEAAGVAVVAGDTKVVEKGHGDGIYINSTGIGVLPVGRDFGYHRIAPGDIILINGFVGDHGLAILSKRAGLTFDTPVQSDCAPLNGLIETLLERVPKVPSAVKFMRDPTRGGVATTLKEIALSTGRDIYLDESSLPLREGVQGAAELLGLDPLYLANEGKVLVVVAPEAAEAVLAIMGEHPLGRDGAIIGRVSEGTGQVYLRTPLGGHRILDMLAGDPLPRIC</sequence>
<gene>
    <name evidence="4" type="primary">hypE</name>
    <name evidence="4" type="ORF">H1S01_09055</name>
</gene>
<comment type="similarity">
    <text evidence="1">Belongs to the HypE family.</text>
</comment>
<reference evidence="4 5" key="1">
    <citation type="submission" date="2020-07" db="EMBL/GenBank/DDBJ databases">
        <title>Draft whole-genome sequence of Heliobacterium chlorum DSM 3682, type strain.</title>
        <authorList>
            <person name="Kyndt J.A."/>
            <person name="Meyer T.E."/>
            <person name="Imhoff J.F."/>
        </authorList>
    </citation>
    <scope>NUCLEOTIDE SEQUENCE [LARGE SCALE GENOMIC DNA]</scope>
    <source>
        <strain evidence="4 5">DSM 3682</strain>
    </source>
</reference>
<dbReference type="Pfam" id="PF00586">
    <property type="entry name" value="AIRS"/>
    <property type="match status" value="1"/>
</dbReference>
<evidence type="ECO:0000259" key="3">
    <source>
        <dbReference type="Pfam" id="PF02769"/>
    </source>
</evidence>
<dbReference type="InterPro" id="IPR010918">
    <property type="entry name" value="PurM-like_C_dom"/>
</dbReference>
<dbReference type="CDD" id="cd02197">
    <property type="entry name" value="HypE"/>
    <property type="match status" value="1"/>
</dbReference>
<evidence type="ECO:0000313" key="5">
    <source>
        <dbReference type="Proteomes" id="UP000617402"/>
    </source>
</evidence>
<feature type="domain" description="PurM-like N-terminal" evidence="2">
    <location>
        <begin position="49"/>
        <end position="159"/>
    </location>
</feature>
<evidence type="ECO:0000313" key="4">
    <source>
        <dbReference type="EMBL" id="MBC9784657.1"/>
    </source>
</evidence>
<evidence type="ECO:0000259" key="2">
    <source>
        <dbReference type="Pfam" id="PF00586"/>
    </source>
</evidence>
<name>A0ABR7T3G4_HELCL</name>
<dbReference type="SUPFAM" id="SSF55326">
    <property type="entry name" value="PurM N-terminal domain-like"/>
    <property type="match status" value="1"/>
</dbReference>
<dbReference type="InterPro" id="IPR011854">
    <property type="entry name" value="HypE"/>
</dbReference>
<dbReference type="NCBIfam" id="TIGR02124">
    <property type="entry name" value="hypE"/>
    <property type="match status" value="1"/>
</dbReference>
<evidence type="ECO:0000256" key="1">
    <source>
        <dbReference type="ARBA" id="ARBA00006243"/>
    </source>
</evidence>
<dbReference type="PANTHER" id="PTHR30303">
    <property type="entry name" value="HYDROGENASE ISOENZYMES FORMATION PROTEIN HYPE"/>
    <property type="match status" value="1"/>
</dbReference>
<dbReference type="InterPro" id="IPR016188">
    <property type="entry name" value="PurM-like_N"/>
</dbReference>
<dbReference type="PANTHER" id="PTHR30303:SF0">
    <property type="entry name" value="CARBAMOYL DEHYDRATASE HYPE"/>
    <property type="match status" value="1"/>
</dbReference>
<dbReference type="SUPFAM" id="SSF56042">
    <property type="entry name" value="PurM C-terminal domain-like"/>
    <property type="match status" value="1"/>
</dbReference>
<organism evidence="4 5">
    <name type="scientific">Heliobacterium chlorum</name>
    <dbReference type="NCBI Taxonomy" id="2698"/>
    <lineage>
        <taxon>Bacteria</taxon>
        <taxon>Bacillati</taxon>
        <taxon>Bacillota</taxon>
        <taxon>Clostridia</taxon>
        <taxon>Eubacteriales</taxon>
        <taxon>Heliobacteriaceae</taxon>
        <taxon>Heliobacterium</taxon>
    </lineage>
</organism>